<protein>
    <recommendedName>
        <fullName evidence="3">Tc1-like transposase DDE domain-containing protein</fullName>
    </recommendedName>
</protein>
<evidence type="ECO:0000313" key="2">
    <source>
        <dbReference type="Proteomes" id="UP001178148"/>
    </source>
</evidence>
<proteinExistence type="predicted"/>
<dbReference type="Proteomes" id="UP001178148">
    <property type="component" value="Unassembled WGS sequence"/>
</dbReference>
<evidence type="ECO:0008006" key="3">
    <source>
        <dbReference type="Google" id="ProtNLM"/>
    </source>
</evidence>
<dbReference type="EMBL" id="JASXSV010000003">
    <property type="protein sequence ID" value="MDP0588217.1"/>
    <property type="molecule type" value="Genomic_DNA"/>
</dbReference>
<comment type="caution">
    <text evidence="1">The sequence shown here is derived from an EMBL/GenBank/DDBJ whole genome shotgun (WGS) entry which is preliminary data.</text>
</comment>
<accession>A0AA90NS06</accession>
<sequence>MRQCELFTWFLTVLTPSFSKDGKERQKVEKLEIKLHDLPPYSPNLNPVKRLTMDGHK</sequence>
<evidence type="ECO:0000313" key="1">
    <source>
        <dbReference type="EMBL" id="MDP0588217.1"/>
    </source>
</evidence>
<gene>
    <name evidence="1" type="ORF">QS748_03040</name>
</gene>
<dbReference type="AlphaFoldDB" id="A0AA90NS06"/>
<organism evidence="1 2">
    <name type="scientific">Candidatus Endonucleibacter bathymodioli</name>
    <dbReference type="NCBI Taxonomy" id="539814"/>
    <lineage>
        <taxon>Bacteria</taxon>
        <taxon>Pseudomonadati</taxon>
        <taxon>Pseudomonadota</taxon>
        <taxon>Gammaproteobacteria</taxon>
        <taxon>Oceanospirillales</taxon>
        <taxon>Endozoicomonadaceae</taxon>
        <taxon>Candidatus Endonucleibacter</taxon>
    </lineage>
</organism>
<keyword evidence="2" id="KW-1185">Reference proteome</keyword>
<name>A0AA90NS06_9GAMM</name>
<reference evidence="1 2" key="1">
    <citation type="journal article" date="2023" name="bioRxiv">
        <title>An intranuclear bacterial parasite of deep-sea mussels expresses apoptosis inhibitors acquired from its host.</title>
        <authorList>
            <person name="Gonzalez Porras M.A."/>
            <person name="Assie A."/>
            <person name="Tietjen M."/>
            <person name="Violette M."/>
            <person name="Kleiner M."/>
            <person name="Gruber-Vodicka H."/>
            <person name="Dubilier N."/>
            <person name="Leisch N."/>
        </authorList>
    </citation>
    <scope>NUCLEOTIDE SEQUENCE [LARGE SCALE GENOMIC DNA]</scope>
    <source>
        <strain evidence="1">IAP13</strain>
    </source>
</reference>